<evidence type="ECO:0000256" key="5">
    <source>
        <dbReference type="ARBA" id="ARBA00022438"/>
    </source>
</evidence>
<organism evidence="12 13">
    <name type="scientific">Cerrena zonata</name>
    <dbReference type="NCBI Taxonomy" id="2478898"/>
    <lineage>
        <taxon>Eukaryota</taxon>
        <taxon>Fungi</taxon>
        <taxon>Dikarya</taxon>
        <taxon>Basidiomycota</taxon>
        <taxon>Agaricomycotina</taxon>
        <taxon>Agaricomycetes</taxon>
        <taxon>Polyporales</taxon>
        <taxon>Cerrenaceae</taxon>
        <taxon>Cerrena</taxon>
    </lineage>
</organism>
<dbReference type="Gene3D" id="2.30.250.10">
    <property type="entry name" value="Aminopeptidase i, Domain 2"/>
    <property type="match status" value="1"/>
</dbReference>
<dbReference type="Proteomes" id="UP001385951">
    <property type="component" value="Unassembled WGS sequence"/>
</dbReference>
<comment type="catalytic activity">
    <reaction evidence="1">
        <text>Release of an N-terminal aspartate or glutamate from a peptide, with a preference for aspartate.</text>
        <dbReference type="EC" id="3.4.11.21"/>
    </reaction>
</comment>
<proteinExistence type="inferred from homology"/>
<dbReference type="GO" id="GO:0008270">
    <property type="term" value="F:zinc ion binding"/>
    <property type="evidence" value="ECO:0007669"/>
    <property type="project" value="InterPro"/>
</dbReference>
<accession>A0AAW0GW28</accession>
<comment type="cofactor">
    <cofactor evidence="2">
        <name>Zn(2+)</name>
        <dbReference type="ChEBI" id="CHEBI:29105"/>
    </cofactor>
</comment>
<keyword evidence="6 11" id="KW-0645">Protease</keyword>
<evidence type="ECO:0000313" key="12">
    <source>
        <dbReference type="EMBL" id="KAK7695480.1"/>
    </source>
</evidence>
<dbReference type="CDD" id="cd05658">
    <property type="entry name" value="M18_DAP"/>
    <property type="match status" value="1"/>
</dbReference>
<name>A0AAW0GW28_9APHY</name>
<evidence type="ECO:0000256" key="10">
    <source>
        <dbReference type="ARBA" id="ARBA00023049"/>
    </source>
</evidence>
<reference evidence="12 13" key="1">
    <citation type="submission" date="2022-09" db="EMBL/GenBank/DDBJ databases">
        <authorList>
            <person name="Palmer J.M."/>
        </authorList>
    </citation>
    <scope>NUCLEOTIDE SEQUENCE [LARGE SCALE GENOMIC DNA]</scope>
    <source>
        <strain evidence="12 13">DSM 7382</strain>
    </source>
</reference>
<protein>
    <recommendedName>
        <fullName evidence="4">aspartyl aminopeptidase</fullName>
        <ecNumber evidence="4">3.4.11.21</ecNumber>
    </recommendedName>
</protein>
<sequence length="468" mass="51346">MMIRNTGPEAANRLLDFVNASPTPFHAVRQAAIRLEKAGFQKVRETDDWEKSLKDGGKYYFTRNQTAILAFTTPRGWKQGAGLSIVATHIDSPNLRVRPVSKKSRVGYLQVGVETYGGGIWHSWLDRDLSLAGRVVLADKNGNFSSKLIKIDKPILRIPTLAIHLDRNINAEFKFNQETEFIPIAGLVESQLNSKPEEGKKPEQTASSIQDNHHPAILSLLATELAVAPEEIHDFELHLYDVQPAQLGGLNDEFIFSPRMDNQFSSFAAVEAIANLATAQGFPTLEGNVNVIALFNHEEIGSVSSTGAESSLIPSLLERLSPTPATLAQSISRSFLISSDMGHAIHPNYTSKHEENHAPTMNGGVVIKTNAKQRYASDAIGSFIVKKLVEKKGGKIQEFEVRNDMACGSTVGPFLSKTGIRTVDVGCAMLSMHSIRETAGSHDVQNYIDLFSSFFEGFAELDRSLTVD</sequence>
<keyword evidence="5 11" id="KW-0031">Aminopeptidase</keyword>
<dbReference type="Gene3D" id="3.40.630.10">
    <property type="entry name" value="Zn peptidases"/>
    <property type="match status" value="1"/>
</dbReference>
<comment type="caution">
    <text evidence="12">The sequence shown here is derived from an EMBL/GenBank/DDBJ whole genome shotgun (WGS) entry which is preliminary data.</text>
</comment>
<dbReference type="NCBIfam" id="NF002759">
    <property type="entry name" value="PRK02813.1"/>
    <property type="match status" value="1"/>
</dbReference>
<keyword evidence="7 11" id="KW-0479">Metal-binding</keyword>
<dbReference type="InterPro" id="IPR001948">
    <property type="entry name" value="Peptidase_M18"/>
</dbReference>
<keyword evidence="13" id="KW-1185">Reference proteome</keyword>
<evidence type="ECO:0000256" key="6">
    <source>
        <dbReference type="ARBA" id="ARBA00022670"/>
    </source>
</evidence>
<dbReference type="PANTHER" id="PTHR28570:SF3">
    <property type="entry name" value="ASPARTYL AMINOPEPTIDASE"/>
    <property type="match status" value="1"/>
</dbReference>
<evidence type="ECO:0000256" key="7">
    <source>
        <dbReference type="ARBA" id="ARBA00022723"/>
    </source>
</evidence>
<evidence type="ECO:0000256" key="9">
    <source>
        <dbReference type="ARBA" id="ARBA00022833"/>
    </source>
</evidence>
<evidence type="ECO:0000256" key="4">
    <source>
        <dbReference type="ARBA" id="ARBA00011965"/>
    </source>
</evidence>
<evidence type="ECO:0000313" key="13">
    <source>
        <dbReference type="Proteomes" id="UP001385951"/>
    </source>
</evidence>
<dbReference type="EC" id="3.4.11.21" evidence="4"/>
<evidence type="ECO:0000256" key="2">
    <source>
        <dbReference type="ARBA" id="ARBA00001947"/>
    </source>
</evidence>
<comment type="similarity">
    <text evidence="3 11">Belongs to the peptidase M18 family.</text>
</comment>
<dbReference type="GO" id="GO:0008237">
    <property type="term" value="F:metallopeptidase activity"/>
    <property type="evidence" value="ECO:0007669"/>
    <property type="project" value="UniProtKB-KW"/>
</dbReference>
<gene>
    <name evidence="12" type="ORF">QCA50_000116</name>
</gene>
<keyword evidence="10 11" id="KW-0482">Metalloprotease</keyword>
<dbReference type="Pfam" id="PF02127">
    <property type="entry name" value="Peptidase_M18"/>
    <property type="match status" value="1"/>
</dbReference>
<evidence type="ECO:0000256" key="3">
    <source>
        <dbReference type="ARBA" id="ARBA00008290"/>
    </source>
</evidence>
<dbReference type="GO" id="GO:0006508">
    <property type="term" value="P:proteolysis"/>
    <property type="evidence" value="ECO:0007669"/>
    <property type="project" value="UniProtKB-KW"/>
</dbReference>
<evidence type="ECO:0000256" key="8">
    <source>
        <dbReference type="ARBA" id="ARBA00022801"/>
    </source>
</evidence>
<evidence type="ECO:0000256" key="11">
    <source>
        <dbReference type="RuleBase" id="RU004386"/>
    </source>
</evidence>
<evidence type="ECO:0000256" key="1">
    <source>
        <dbReference type="ARBA" id="ARBA00001335"/>
    </source>
</evidence>
<keyword evidence="8 11" id="KW-0378">Hydrolase</keyword>
<dbReference type="AlphaFoldDB" id="A0AAW0GW28"/>
<dbReference type="SUPFAM" id="SSF101821">
    <property type="entry name" value="Aminopeptidase/glucanase lid domain"/>
    <property type="match status" value="1"/>
</dbReference>
<keyword evidence="9 11" id="KW-0862">Zinc</keyword>
<dbReference type="EMBL" id="JASBNA010000001">
    <property type="protein sequence ID" value="KAK7695480.1"/>
    <property type="molecule type" value="Genomic_DNA"/>
</dbReference>
<dbReference type="GO" id="GO:0004177">
    <property type="term" value="F:aminopeptidase activity"/>
    <property type="evidence" value="ECO:0007669"/>
    <property type="project" value="UniProtKB-KW"/>
</dbReference>
<dbReference type="SUPFAM" id="SSF53187">
    <property type="entry name" value="Zn-dependent exopeptidases"/>
    <property type="match status" value="1"/>
</dbReference>
<dbReference type="PANTHER" id="PTHR28570">
    <property type="entry name" value="ASPARTYL AMINOPEPTIDASE"/>
    <property type="match status" value="1"/>
</dbReference>
<dbReference type="PRINTS" id="PR00932">
    <property type="entry name" value="AMINO1PTASE"/>
</dbReference>
<dbReference type="InterPro" id="IPR023358">
    <property type="entry name" value="Peptidase_M18_dom2"/>
</dbReference>
<dbReference type="FunFam" id="2.30.250.10:FF:000001">
    <property type="entry name" value="Aspartyl aminopeptidase 1"/>
    <property type="match status" value="1"/>
</dbReference>
<dbReference type="GO" id="GO:0000324">
    <property type="term" value="C:fungal-type vacuole"/>
    <property type="evidence" value="ECO:0007669"/>
    <property type="project" value="TreeGrafter"/>
</dbReference>